<evidence type="ECO:0000259" key="11">
    <source>
        <dbReference type="Pfam" id="PF00593"/>
    </source>
</evidence>
<keyword evidence="2 8" id="KW-0813">Transport</keyword>
<dbReference type="EMBL" id="QJJX01000003">
    <property type="protein sequence ID" value="PXX24180.1"/>
    <property type="molecule type" value="Genomic_DNA"/>
</dbReference>
<dbReference type="Gene3D" id="2.170.130.10">
    <property type="entry name" value="TonB-dependent receptor, plug domain"/>
    <property type="match status" value="1"/>
</dbReference>
<feature type="domain" description="TonB-dependent receptor-like beta-barrel" evidence="11">
    <location>
        <begin position="487"/>
        <end position="911"/>
    </location>
</feature>
<dbReference type="InterPro" id="IPR039426">
    <property type="entry name" value="TonB-dep_rcpt-like"/>
</dbReference>
<dbReference type="PROSITE" id="PS52016">
    <property type="entry name" value="TONB_DEPENDENT_REC_3"/>
    <property type="match status" value="1"/>
</dbReference>
<comment type="similarity">
    <text evidence="8 9">Belongs to the TonB-dependent receptor family.</text>
</comment>
<evidence type="ECO:0000256" key="6">
    <source>
        <dbReference type="ARBA" id="ARBA00023136"/>
    </source>
</evidence>
<dbReference type="NCBIfam" id="TIGR04057">
    <property type="entry name" value="SusC_RagA_signa"/>
    <property type="match status" value="1"/>
</dbReference>
<dbReference type="OrthoDB" id="9768177at2"/>
<evidence type="ECO:0000313" key="14">
    <source>
        <dbReference type="Proteomes" id="UP000248314"/>
    </source>
</evidence>
<dbReference type="AlphaFoldDB" id="A0A318I4L8"/>
<protein>
    <submittedName>
        <fullName evidence="13">TonB-linked SusC/RagA family outer membrane protein</fullName>
    </submittedName>
</protein>
<keyword evidence="14" id="KW-1185">Reference proteome</keyword>
<evidence type="ECO:0000256" key="9">
    <source>
        <dbReference type="RuleBase" id="RU003357"/>
    </source>
</evidence>
<keyword evidence="7 8" id="KW-0998">Cell outer membrane</keyword>
<dbReference type="InterPro" id="IPR012910">
    <property type="entry name" value="Plug_dom"/>
</dbReference>
<dbReference type="Pfam" id="PF13715">
    <property type="entry name" value="CarbopepD_reg_2"/>
    <property type="match status" value="1"/>
</dbReference>
<comment type="caution">
    <text evidence="13">The sequence shown here is derived from an EMBL/GenBank/DDBJ whole genome shotgun (WGS) entry which is preliminary data.</text>
</comment>
<evidence type="ECO:0000256" key="1">
    <source>
        <dbReference type="ARBA" id="ARBA00004571"/>
    </source>
</evidence>
<dbReference type="InterPro" id="IPR036942">
    <property type="entry name" value="Beta-barrel_TonB_sf"/>
</dbReference>
<evidence type="ECO:0000256" key="10">
    <source>
        <dbReference type="SAM" id="SignalP"/>
    </source>
</evidence>
<dbReference type="RefSeq" id="WP_084614318.1">
    <property type="nucleotide sequence ID" value="NZ_BAIZ01000002.1"/>
</dbReference>
<evidence type="ECO:0000256" key="4">
    <source>
        <dbReference type="ARBA" id="ARBA00022692"/>
    </source>
</evidence>
<keyword evidence="4 8" id="KW-0812">Transmembrane</keyword>
<keyword evidence="5 9" id="KW-0798">TonB box</keyword>
<evidence type="ECO:0000256" key="2">
    <source>
        <dbReference type="ARBA" id="ARBA00022448"/>
    </source>
</evidence>
<gene>
    <name evidence="13" type="ORF">EJ73_00422</name>
</gene>
<sequence>MNPKEKELLLCLALLAPTSASMMPAWASHPLPTASPIETVQTRERVAAGIVKDEQGEPVVGATVQVIGTGAGTVTDLDGRFRLVLPAGKTQIRVSYVGVEPQDLQAKDHMQIILKPVSKGLDEVIVVAYGTSKKSAFTGSAAIIDSKEIGKVQATNPLDAMKGKAAGVQMVQASGQPGMGSPTIRVRGISSINAGNGPLIIVDGSPYSGNLNMINPLDIESETVLKDAASAALYGARGANGVVLITTKNGKRDHSSISFDAKWGQNERQLPDYNYINNPAAYYEMWGKGLYNYAIDKLGYDADNALVFANNKLTGNDAFGLGYNVYTVPQNELLIGRNGKLNPRATLGATVMGKDGNTYFLTPDNWSDATFRKSLRQEYSLTANYGTPTSSLYMSASYLKIDGISPGSDYQRISARFKGDAQMKPWLKLFGNISYANYQANSLRGDGNSASPTNVFALTKVAPIYPLYFRNAAGEMLYDQRTGLPLYDYGDGTILPNVRAFMNRSNPLSDNQLDTNGGNGNTFNGAGNAEVRFLKDFRLSLNNTVFWGDYRGTTTYNPWYGQNASQKGHVFKTHDRSLTYTLQQLLNWHRVMGLHDVEVMLGHEYYRSLYYYLKGDKLKTFSYLTTELNGAVQVGNTYSYTSEYNTEGYFGRMQYNYDGRYFASLSFRRDASSRFDPSSRWGNFWSFGGAWMINKEKWFNAPWVDQLKLKLSYGEQGNDNIGNFRYITYYNIENSNGNVALTPSSLGNADITWEKGGNFNVGVEFSLFNQRFGGDIEYFYRKTSDMLSWFTLPGSFGFKGYWANVGDMRNSGVELDLHGDIIRTKDLTWTVRGNITSYQNKITHLDKAVKRSELDGAEGYNSGDYFYGENLPIYSWRMYRYAGVDHETGEALYYKNVYKYDAQGNRMKDAAGFDIIESTTTTKNGGEASYYNCGTALPDAYGGFGTSLSAYGFDFSMDFVYQIGGKAYDSGYASGMSFSRGMQFHADLEKAWNANNREANVPRIQYNDVDMARFSDRFLTSASYLNLQNITLGYTVPVRLITRFGLQNVRVYASGENLWLWSKRQGFDPRQSTMGGNSSTQYSPLRTISGGITITF</sequence>
<evidence type="ECO:0000256" key="7">
    <source>
        <dbReference type="ARBA" id="ARBA00023237"/>
    </source>
</evidence>
<feature type="chain" id="PRO_5016403676" evidence="10">
    <location>
        <begin position="28"/>
        <end position="1096"/>
    </location>
</feature>
<dbReference type="Proteomes" id="UP000248314">
    <property type="component" value="Unassembled WGS sequence"/>
</dbReference>
<evidence type="ECO:0000256" key="8">
    <source>
        <dbReference type="PROSITE-ProRule" id="PRU01360"/>
    </source>
</evidence>
<comment type="subcellular location">
    <subcellularLocation>
        <location evidence="1 8">Cell outer membrane</location>
        <topology evidence="1 8">Multi-pass membrane protein</topology>
    </subcellularLocation>
</comment>
<evidence type="ECO:0000256" key="5">
    <source>
        <dbReference type="ARBA" id="ARBA00023077"/>
    </source>
</evidence>
<accession>A0A318I4L8</accession>
<reference evidence="13 14" key="1">
    <citation type="submission" date="2018-05" db="EMBL/GenBank/DDBJ databases">
        <title>Genomic Encyclopedia of Type Strains, Phase I: the one thousand microbial genomes (KMG-I) project.</title>
        <authorList>
            <person name="Kyrpides N."/>
        </authorList>
    </citation>
    <scope>NUCLEOTIDE SEQUENCE [LARGE SCALE GENOMIC DNA]</scope>
    <source>
        <strain evidence="13 14">DSM 15611</strain>
    </source>
</reference>
<feature type="domain" description="TonB-dependent receptor plug" evidence="12">
    <location>
        <begin position="135"/>
        <end position="242"/>
    </location>
</feature>
<dbReference type="Pfam" id="PF00593">
    <property type="entry name" value="TonB_dep_Rec_b-barrel"/>
    <property type="match status" value="1"/>
</dbReference>
<dbReference type="GO" id="GO:0009279">
    <property type="term" value="C:cell outer membrane"/>
    <property type="evidence" value="ECO:0007669"/>
    <property type="project" value="UniProtKB-SubCell"/>
</dbReference>
<dbReference type="InterPro" id="IPR000531">
    <property type="entry name" value="Beta-barrel_TonB"/>
</dbReference>
<dbReference type="NCBIfam" id="TIGR04056">
    <property type="entry name" value="OMP_RagA_SusC"/>
    <property type="match status" value="1"/>
</dbReference>
<dbReference type="SUPFAM" id="SSF49464">
    <property type="entry name" value="Carboxypeptidase regulatory domain-like"/>
    <property type="match status" value="1"/>
</dbReference>
<name>A0A318I4L8_9BACT</name>
<organism evidence="13 14">
    <name type="scientific">Hoylesella shahii DSM 15611 = JCM 12083</name>
    <dbReference type="NCBI Taxonomy" id="1122991"/>
    <lineage>
        <taxon>Bacteria</taxon>
        <taxon>Pseudomonadati</taxon>
        <taxon>Bacteroidota</taxon>
        <taxon>Bacteroidia</taxon>
        <taxon>Bacteroidales</taxon>
        <taxon>Prevotellaceae</taxon>
        <taxon>Hoylesella</taxon>
    </lineage>
</organism>
<dbReference type="InterPro" id="IPR037066">
    <property type="entry name" value="Plug_dom_sf"/>
</dbReference>
<feature type="signal peptide" evidence="10">
    <location>
        <begin position="1"/>
        <end position="27"/>
    </location>
</feature>
<dbReference type="InterPro" id="IPR008969">
    <property type="entry name" value="CarboxyPept-like_regulatory"/>
</dbReference>
<dbReference type="InterPro" id="IPR023997">
    <property type="entry name" value="TonB-dep_OMP_SusC/RagA_CS"/>
</dbReference>
<dbReference type="STRING" id="1122991.GCA_000613445_03154"/>
<evidence type="ECO:0000259" key="12">
    <source>
        <dbReference type="Pfam" id="PF07715"/>
    </source>
</evidence>
<dbReference type="Gene3D" id="2.60.40.1120">
    <property type="entry name" value="Carboxypeptidase-like, regulatory domain"/>
    <property type="match status" value="1"/>
</dbReference>
<evidence type="ECO:0000256" key="3">
    <source>
        <dbReference type="ARBA" id="ARBA00022452"/>
    </source>
</evidence>
<evidence type="ECO:0000313" key="13">
    <source>
        <dbReference type="EMBL" id="PXX24180.1"/>
    </source>
</evidence>
<dbReference type="SUPFAM" id="SSF56935">
    <property type="entry name" value="Porins"/>
    <property type="match status" value="1"/>
</dbReference>
<dbReference type="Gene3D" id="2.40.170.20">
    <property type="entry name" value="TonB-dependent receptor, beta-barrel domain"/>
    <property type="match status" value="1"/>
</dbReference>
<keyword evidence="3 8" id="KW-1134">Transmembrane beta strand</keyword>
<dbReference type="InterPro" id="IPR023996">
    <property type="entry name" value="TonB-dep_OMP_SusC/RagA"/>
</dbReference>
<keyword evidence="6 8" id="KW-0472">Membrane</keyword>
<keyword evidence="10" id="KW-0732">Signal</keyword>
<dbReference type="Pfam" id="PF07715">
    <property type="entry name" value="Plug"/>
    <property type="match status" value="1"/>
</dbReference>
<proteinExistence type="inferred from homology"/>